<dbReference type="AlphaFoldDB" id="C3XCY3"/>
<dbReference type="CDD" id="cd00207">
    <property type="entry name" value="fer2"/>
    <property type="match status" value="1"/>
</dbReference>
<dbReference type="GO" id="GO:0051537">
    <property type="term" value="F:2 iron, 2 sulfur cluster binding"/>
    <property type="evidence" value="ECO:0007669"/>
    <property type="project" value="InterPro"/>
</dbReference>
<dbReference type="NCBIfam" id="NF007985">
    <property type="entry name" value="PRK10713.1"/>
    <property type="match status" value="1"/>
</dbReference>
<dbReference type="InterPro" id="IPR006058">
    <property type="entry name" value="2Fe2S_fd_BS"/>
</dbReference>
<proteinExistence type="predicted"/>
<dbReference type="OrthoDB" id="370747at2"/>
<dbReference type="Pfam" id="PF00111">
    <property type="entry name" value="Fer2"/>
    <property type="match status" value="1"/>
</dbReference>
<dbReference type="PROSITE" id="PS00197">
    <property type="entry name" value="2FE2S_FER_1"/>
    <property type="match status" value="1"/>
</dbReference>
<dbReference type="eggNOG" id="COG1018">
    <property type="taxonomic scope" value="Bacteria"/>
</dbReference>
<keyword evidence="3" id="KW-1185">Reference proteome</keyword>
<protein>
    <submittedName>
        <fullName evidence="2">2Fe-2S iron-sulfur cluster binding domain protein</fullName>
    </submittedName>
</protein>
<dbReference type="InterPro" id="IPR012675">
    <property type="entry name" value="Beta-grasp_dom_sf"/>
</dbReference>
<feature type="domain" description="2Fe-2S ferredoxin-type" evidence="1">
    <location>
        <begin position="27"/>
        <end position="113"/>
    </location>
</feature>
<evidence type="ECO:0000259" key="1">
    <source>
        <dbReference type="PROSITE" id="PS51085"/>
    </source>
</evidence>
<reference evidence="2 3" key="1">
    <citation type="submission" date="2009-02" db="EMBL/GenBank/DDBJ databases">
        <title>The Genome Sequence of Oxalobacter formigenes OXCC13.</title>
        <authorList>
            <consortium name="The Broad Institute Genome Sequencing Platform"/>
            <person name="Ward D."/>
            <person name="Young S.K."/>
            <person name="Kodira C.D."/>
            <person name="Zeng Q."/>
            <person name="Koehrsen M."/>
            <person name="Alvarado L."/>
            <person name="Berlin A."/>
            <person name="Borenstein D."/>
            <person name="Chen Z."/>
            <person name="Engels R."/>
            <person name="Freedman E."/>
            <person name="Gellesch M."/>
            <person name="Goldberg J."/>
            <person name="Griggs A."/>
            <person name="Gujja S."/>
            <person name="Heiman D."/>
            <person name="Hepburn T."/>
            <person name="Howarth C."/>
            <person name="Jen D."/>
            <person name="Larson L."/>
            <person name="Lewis B."/>
            <person name="Mehta T."/>
            <person name="Park D."/>
            <person name="Pearson M."/>
            <person name="Roberts A."/>
            <person name="Saif S."/>
            <person name="Shea T."/>
            <person name="Shenoy N."/>
            <person name="Sisk P."/>
            <person name="Stolte C."/>
            <person name="Sykes S."/>
            <person name="Walk T."/>
            <person name="White J."/>
            <person name="Yandava C."/>
            <person name="Allison M.J."/>
            <person name="Lander E."/>
            <person name="Nusbaum C."/>
            <person name="Galagan J."/>
            <person name="Birren B."/>
        </authorList>
    </citation>
    <scope>NUCLEOTIDE SEQUENCE [LARGE SCALE GENOMIC DNA]</scope>
    <source>
        <strain evidence="2 3">OXCC13</strain>
    </source>
</reference>
<dbReference type="HOGENOM" id="CLU_082632_6_1_4"/>
<dbReference type="Proteomes" id="UP000005089">
    <property type="component" value="Unassembled WGS sequence"/>
</dbReference>
<dbReference type="STRING" id="847.BRW83_2269"/>
<dbReference type="InterPro" id="IPR001041">
    <property type="entry name" value="2Fe-2S_ferredoxin-type"/>
</dbReference>
<dbReference type="InterPro" id="IPR036010">
    <property type="entry name" value="2Fe-2S_ferredoxin-like_sf"/>
</dbReference>
<name>C3XCY3_OXAFO</name>
<dbReference type="PROSITE" id="PS51085">
    <property type="entry name" value="2FE2S_FER_2"/>
    <property type="match status" value="1"/>
</dbReference>
<sequence length="113" mass="12506">MNHSTFLWQGTDASAQENEAGVSDAQKFITLKPGGKKLEYPEKAASLLEALEYHGIAVEYQCRSGYCGSCRCRMTAGKVTYRQEPLALVNEGEILPCCCIPECDIELDIENVR</sequence>
<organism evidence="2 3">
    <name type="scientific">Oxalobacter formigenes OXCC13</name>
    <dbReference type="NCBI Taxonomy" id="556269"/>
    <lineage>
        <taxon>Bacteria</taxon>
        <taxon>Pseudomonadati</taxon>
        <taxon>Pseudomonadota</taxon>
        <taxon>Betaproteobacteria</taxon>
        <taxon>Burkholderiales</taxon>
        <taxon>Oxalobacteraceae</taxon>
        <taxon>Oxalobacter</taxon>
    </lineage>
</organism>
<gene>
    <name evidence="2" type="ORF">OFBG_00020</name>
</gene>
<evidence type="ECO:0000313" key="2">
    <source>
        <dbReference type="EMBL" id="EEO28992.1"/>
    </source>
</evidence>
<dbReference type="EMBL" id="GG658170">
    <property type="protein sequence ID" value="EEO28992.1"/>
    <property type="molecule type" value="Genomic_DNA"/>
</dbReference>
<evidence type="ECO:0000313" key="3">
    <source>
        <dbReference type="Proteomes" id="UP000005089"/>
    </source>
</evidence>
<dbReference type="Gene3D" id="3.10.20.30">
    <property type="match status" value="1"/>
</dbReference>
<accession>C3XCY3</accession>
<dbReference type="SUPFAM" id="SSF54292">
    <property type="entry name" value="2Fe-2S ferredoxin-like"/>
    <property type="match status" value="1"/>
</dbReference>